<dbReference type="Pfam" id="PF04851">
    <property type="entry name" value="ResIII"/>
    <property type="match status" value="1"/>
</dbReference>
<dbReference type="PROSITE" id="PS51192">
    <property type="entry name" value="HELICASE_ATP_BIND_1"/>
    <property type="match status" value="1"/>
</dbReference>
<accession>A0ABT9NBG3</accession>
<sequence>MGNTNAQADYVRSLLGSETPEGSIGSSAVFGFLNRAFAPRSELFNPTLIANTNDRTVKNALLAELNSSDSFIWSVAFVTEAAVAMLKEALLEYEGTGEVITSTYLGFNEPAVFAELLNLPNVTVRIFDPDQPFHAKGYIFRHPSYVTAIIGSSNLTDRALVTTREWNLKFSAAPGGQIVHDLEAEIAAQRTHSILLTTEWIEEYRANRQVARIVTLANTDEALEHRGKIVPNAMQAEALDNIQKVWDAGEKRAVVISATGTGKTILAALAVRQAAPARFLFVVHREQIVDRAIEEFQRVLEAPASQFGKLGGGHDTSNRQYVFATIQSLSRPDTLARFSPDAFDFIVIDEVHRAGADSYTRVVDHFRPRHLLGLTATPERSDDFNIFELFDYNVPYEIRLQAALEANMLAPFHYYGIHDYVTADGEMIEAESPLARLTSAERVHHIVNTLEEYGRTENVKGLMFCSRVDEALELEQLLNQQTVFGRQLRVKALPGASTSAERETAVAQLANGELDYILTVDIFNEGVDIPQVNQVVMLRATQSAIVFTQQLGRGLRKAPAKITCA</sequence>
<dbReference type="Gene3D" id="3.40.50.300">
    <property type="entry name" value="P-loop containing nucleotide triphosphate hydrolases"/>
    <property type="match status" value="2"/>
</dbReference>
<keyword evidence="3" id="KW-0347">Helicase</keyword>
<dbReference type="SUPFAM" id="SSF56024">
    <property type="entry name" value="Phospholipase D/nuclease"/>
    <property type="match status" value="1"/>
</dbReference>
<proteinExistence type="predicted"/>
<keyword evidence="3" id="KW-0547">Nucleotide-binding</keyword>
<keyword evidence="3" id="KW-0378">Hydrolase</keyword>
<dbReference type="CDD" id="cd18032">
    <property type="entry name" value="DEXHc_RE_I_III_res"/>
    <property type="match status" value="1"/>
</dbReference>
<organism evidence="3 4">
    <name type="scientific">Arcanobacterium wilhelmae</name>
    <dbReference type="NCBI Taxonomy" id="1803177"/>
    <lineage>
        <taxon>Bacteria</taxon>
        <taxon>Bacillati</taxon>
        <taxon>Actinomycetota</taxon>
        <taxon>Actinomycetes</taxon>
        <taxon>Actinomycetales</taxon>
        <taxon>Actinomycetaceae</taxon>
        <taxon>Arcanobacterium</taxon>
    </lineage>
</organism>
<dbReference type="PROSITE" id="PS51194">
    <property type="entry name" value="HELICASE_CTER"/>
    <property type="match status" value="1"/>
</dbReference>
<dbReference type="InterPro" id="IPR001650">
    <property type="entry name" value="Helicase_C-like"/>
</dbReference>
<dbReference type="GO" id="GO:0004386">
    <property type="term" value="F:helicase activity"/>
    <property type="evidence" value="ECO:0007669"/>
    <property type="project" value="UniProtKB-KW"/>
</dbReference>
<dbReference type="SUPFAM" id="SSF52540">
    <property type="entry name" value="P-loop containing nucleoside triphosphate hydrolases"/>
    <property type="match status" value="1"/>
</dbReference>
<dbReference type="SMART" id="SM00490">
    <property type="entry name" value="HELICc"/>
    <property type="match status" value="1"/>
</dbReference>
<dbReference type="InterPro" id="IPR050742">
    <property type="entry name" value="Helicase_Restrict-Modif_Enz"/>
</dbReference>
<gene>
    <name evidence="3" type="ORF">J2S49_001135</name>
</gene>
<dbReference type="InterPro" id="IPR006935">
    <property type="entry name" value="Helicase/UvrB_N"/>
</dbReference>
<dbReference type="InterPro" id="IPR014001">
    <property type="entry name" value="Helicase_ATP-bd"/>
</dbReference>
<evidence type="ECO:0000259" key="2">
    <source>
        <dbReference type="PROSITE" id="PS51194"/>
    </source>
</evidence>
<dbReference type="EMBL" id="JAUSQW010000001">
    <property type="protein sequence ID" value="MDP9801059.1"/>
    <property type="molecule type" value="Genomic_DNA"/>
</dbReference>
<reference evidence="3 4" key="1">
    <citation type="submission" date="2023-07" db="EMBL/GenBank/DDBJ databases">
        <title>Sequencing the genomes of 1000 actinobacteria strains.</title>
        <authorList>
            <person name="Klenk H.-P."/>
        </authorList>
    </citation>
    <scope>NUCLEOTIDE SEQUENCE [LARGE SCALE GENOMIC DNA]</scope>
    <source>
        <strain evidence="3 4">DSM 102162</strain>
    </source>
</reference>
<keyword evidence="4" id="KW-1185">Reference proteome</keyword>
<dbReference type="Pfam" id="PF00271">
    <property type="entry name" value="Helicase_C"/>
    <property type="match status" value="1"/>
</dbReference>
<evidence type="ECO:0000313" key="4">
    <source>
        <dbReference type="Proteomes" id="UP001235966"/>
    </source>
</evidence>
<dbReference type="PANTHER" id="PTHR47396">
    <property type="entry name" value="TYPE I RESTRICTION ENZYME ECOKI R PROTEIN"/>
    <property type="match status" value="1"/>
</dbReference>
<comment type="caution">
    <text evidence="3">The sequence shown here is derived from an EMBL/GenBank/DDBJ whole genome shotgun (WGS) entry which is preliminary data.</text>
</comment>
<keyword evidence="3" id="KW-0067">ATP-binding</keyword>
<evidence type="ECO:0000313" key="3">
    <source>
        <dbReference type="EMBL" id="MDP9801059.1"/>
    </source>
</evidence>
<feature type="domain" description="Helicase C-terminal" evidence="2">
    <location>
        <begin position="441"/>
        <end position="565"/>
    </location>
</feature>
<dbReference type="Gene3D" id="3.30.870.10">
    <property type="entry name" value="Endonuclease Chain A"/>
    <property type="match status" value="1"/>
</dbReference>
<protein>
    <submittedName>
        <fullName evidence="3">Superfamily II DNA or RNA helicase</fullName>
    </submittedName>
</protein>
<name>A0ABT9NBG3_9ACTO</name>
<evidence type="ECO:0000259" key="1">
    <source>
        <dbReference type="PROSITE" id="PS51192"/>
    </source>
</evidence>
<dbReference type="SMART" id="SM00487">
    <property type="entry name" value="DEXDc"/>
    <property type="match status" value="1"/>
</dbReference>
<dbReference type="PANTHER" id="PTHR47396:SF1">
    <property type="entry name" value="ATP-DEPENDENT HELICASE IRC3-RELATED"/>
    <property type="match status" value="1"/>
</dbReference>
<dbReference type="CDD" id="cd09204">
    <property type="entry name" value="PLDc_N_DEXD_b2"/>
    <property type="match status" value="1"/>
</dbReference>
<dbReference type="InterPro" id="IPR027417">
    <property type="entry name" value="P-loop_NTPase"/>
</dbReference>
<dbReference type="RefSeq" id="WP_278058714.1">
    <property type="nucleotide sequence ID" value="NZ_CP121247.1"/>
</dbReference>
<feature type="domain" description="Helicase ATP-binding" evidence="1">
    <location>
        <begin position="244"/>
        <end position="396"/>
    </location>
</feature>
<dbReference type="Proteomes" id="UP001235966">
    <property type="component" value="Unassembled WGS sequence"/>
</dbReference>